<proteinExistence type="predicted"/>
<organism evidence="1 2">
    <name type="scientific">Sphagnum troendelagicum</name>
    <dbReference type="NCBI Taxonomy" id="128251"/>
    <lineage>
        <taxon>Eukaryota</taxon>
        <taxon>Viridiplantae</taxon>
        <taxon>Streptophyta</taxon>
        <taxon>Embryophyta</taxon>
        <taxon>Bryophyta</taxon>
        <taxon>Sphagnophytina</taxon>
        <taxon>Sphagnopsida</taxon>
        <taxon>Sphagnales</taxon>
        <taxon>Sphagnaceae</taxon>
        <taxon>Sphagnum</taxon>
    </lineage>
</organism>
<evidence type="ECO:0000313" key="1">
    <source>
        <dbReference type="EMBL" id="CAK9195131.1"/>
    </source>
</evidence>
<keyword evidence="2" id="KW-1185">Reference proteome</keyword>
<reference evidence="1" key="1">
    <citation type="submission" date="2024-02" db="EMBL/GenBank/DDBJ databases">
        <authorList>
            <consortium name="ELIXIR-Norway"/>
            <consortium name="Elixir Norway"/>
        </authorList>
    </citation>
    <scope>NUCLEOTIDE SEQUENCE</scope>
</reference>
<name>A0ABP0TFD8_9BRYO</name>
<protein>
    <submittedName>
        <fullName evidence="1">Uncharacterized protein</fullName>
    </submittedName>
</protein>
<gene>
    <name evidence="1" type="ORF">CSSPTR1EN2_LOCUS2871</name>
</gene>
<sequence>MDILKSCLAIRGRARVQKRRADTGQAGLINVWISKSRIADGGDQQTEDEANLRDGVEELCKAVKAADQNRQVAMCALAEERHFSLELQVRFIGHVWS</sequence>
<evidence type="ECO:0000313" key="2">
    <source>
        <dbReference type="Proteomes" id="UP001497512"/>
    </source>
</evidence>
<dbReference type="EMBL" id="OZ019902">
    <property type="protein sequence ID" value="CAK9195131.1"/>
    <property type="molecule type" value="Genomic_DNA"/>
</dbReference>
<accession>A0ABP0TFD8</accession>
<dbReference type="Proteomes" id="UP001497512">
    <property type="component" value="Chromosome 10"/>
</dbReference>